<organism evidence="1 2">
    <name type="scientific">Sphaerodactylus townsendi</name>
    <dbReference type="NCBI Taxonomy" id="933632"/>
    <lineage>
        <taxon>Eukaryota</taxon>
        <taxon>Metazoa</taxon>
        <taxon>Chordata</taxon>
        <taxon>Craniata</taxon>
        <taxon>Vertebrata</taxon>
        <taxon>Euteleostomi</taxon>
        <taxon>Lepidosauria</taxon>
        <taxon>Squamata</taxon>
        <taxon>Bifurcata</taxon>
        <taxon>Gekkota</taxon>
        <taxon>Sphaerodactylidae</taxon>
        <taxon>Sphaerodactylus</taxon>
    </lineage>
</organism>
<dbReference type="EMBL" id="CM037620">
    <property type="protein sequence ID" value="KAH7994435.1"/>
    <property type="molecule type" value="Genomic_DNA"/>
</dbReference>
<sequence>MSRASDALRRPEGPRPSPLGACSSGAGRSVPRHRPVAPGAEGQKQTLALVAQGLLDKEQDRTVNMGPGDSNMSQTVLRAS</sequence>
<dbReference type="Proteomes" id="UP000827872">
    <property type="component" value="Linkage Group LG07"/>
</dbReference>
<protein>
    <submittedName>
        <fullName evidence="1">Uncharacterized protein</fullName>
    </submittedName>
</protein>
<gene>
    <name evidence="1" type="ORF">K3G42_006236</name>
</gene>
<evidence type="ECO:0000313" key="2">
    <source>
        <dbReference type="Proteomes" id="UP000827872"/>
    </source>
</evidence>
<name>A0ACB8EPC3_9SAUR</name>
<accession>A0ACB8EPC3</accession>
<keyword evidence="2" id="KW-1185">Reference proteome</keyword>
<reference evidence="1" key="1">
    <citation type="submission" date="2021-08" db="EMBL/GenBank/DDBJ databases">
        <title>The first chromosome-level gecko genome reveals the dynamic sex chromosomes of Neotropical dwarf geckos (Sphaerodactylidae: Sphaerodactylus).</title>
        <authorList>
            <person name="Pinto B.J."/>
            <person name="Keating S.E."/>
            <person name="Gamble T."/>
        </authorList>
    </citation>
    <scope>NUCLEOTIDE SEQUENCE</scope>
    <source>
        <strain evidence="1">TG3544</strain>
    </source>
</reference>
<proteinExistence type="predicted"/>
<evidence type="ECO:0000313" key="1">
    <source>
        <dbReference type="EMBL" id="KAH7994435.1"/>
    </source>
</evidence>
<comment type="caution">
    <text evidence="1">The sequence shown here is derived from an EMBL/GenBank/DDBJ whole genome shotgun (WGS) entry which is preliminary data.</text>
</comment>